<dbReference type="EMBL" id="OUNR01000003">
    <property type="protein sequence ID" value="SPP64255.1"/>
    <property type="molecule type" value="Genomic_DNA"/>
</dbReference>
<dbReference type="Pfam" id="PF07642">
    <property type="entry name" value="BBP2"/>
    <property type="match status" value="1"/>
</dbReference>
<reference evidence="3" key="3">
    <citation type="submission" date="2018-04" db="EMBL/GenBank/DDBJ databases">
        <authorList>
            <person name="Lucker S."/>
            <person name="Sakoula D."/>
        </authorList>
    </citation>
    <scope>NUCLEOTIDE SEQUENCE [LARGE SCALE GENOMIC DNA]</scope>
</reference>
<dbReference type="Proteomes" id="UP000248168">
    <property type="component" value="Unassembled WGS sequence"/>
</dbReference>
<evidence type="ECO:0008006" key="4">
    <source>
        <dbReference type="Google" id="ProtNLM"/>
    </source>
</evidence>
<dbReference type="InterPro" id="IPR011486">
    <property type="entry name" value="BBP2"/>
</dbReference>
<reference evidence="1" key="1">
    <citation type="journal article" date="2015" name="Proc. Natl. Acad. Sci. U.S.A.">
        <title>Expanded metabolic versatility of ubiquitous nitrite-oxidizing bacteria from the genus Nitrospira.</title>
        <authorList>
            <person name="Koch H."/>
            <person name="Lucker S."/>
            <person name="Albertsen M."/>
            <person name="Kitzinger K."/>
            <person name="Herbold C."/>
            <person name="Spieck E."/>
            <person name="Nielsen P.H."/>
            <person name="Wagner M."/>
            <person name="Daims H."/>
        </authorList>
    </citation>
    <scope>NUCLEOTIDE SEQUENCE</scope>
    <source>
        <strain evidence="1">BS10</strain>
    </source>
</reference>
<evidence type="ECO:0000313" key="1">
    <source>
        <dbReference type="EMBL" id="ALA66365.1"/>
    </source>
</evidence>
<dbReference type="InParanoid" id="A0A0K2GX59"/>
<organism evidence="1">
    <name type="scientific">Nitrospira lenta</name>
    <dbReference type="NCBI Taxonomy" id="1436998"/>
    <lineage>
        <taxon>Bacteria</taxon>
        <taxon>Pseudomonadati</taxon>
        <taxon>Nitrospirota</taxon>
        <taxon>Nitrospiria</taxon>
        <taxon>Nitrospirales</taxon>
        <taxon>Nitrospiraceae</taxon>
        <taxon>Nitrospira</taxon>
    </lineage>
</organism>
<protein>
    <recommendedName>
        <fullName evidence="4">Porin</fullName>
    </recommendedName>
</protein>
<reference evidence="2" key="2">
    <citation type="submission" date="2018-04" db="EMBL/GenBank/DDBJ databases">
        <authorList>
            <person name="Go L.Y."/>
            <person name="Mitchell J.A."/>
        </authorList>
    </citation>
    <scope>NUCLEOTIDE SEQUENCE [LARGE SCALE GENOMIC DNA]</scope>
    <source>
        <strain evidence="2">N. lenta BS10</strain>
    </source>
</reference>
<evidence type="ECO:0000313" key="3">
    <source>
        <dbReference type="Proteomes" id="UP000248168"/>
    </source>
</evidence>
<name>A0A0K2GX59_9BACT</name>
<dbReference type="EMBL" id="KR873372">
    <property type="protein sequence ID" value="ALA66365.1"/>
    <property type="molecule type" value="Genomic_DNA"/>
</dbReference>
<accession>A0A0K2GX59</accession>
<keyword evidence="3" id="KW-1185">Reference proteome</keyword>
<dbReference type="SUPFAM" id="SSF56935">
    <property type="entry name" value="Porins"/>
    <property type="match status" value="1"/>
</dbReference>
<evidence type="ECO:0000313" key="2">
    <source>
        <dbReference type="EMBL" id="SPP64255.1"/>
    </source>
</evidence>
<dbReference type="AlphaFoldDB" id="A0A0K2GX59"/>
<proteinExistence type="predicted"/>
<sequence length="449" mass="48889">MYVVKRTLRFLTIGLLAIVFVGSPSAWGEVSAPPAPAPDAPPTLHERLDALEKKVEAPSLWKALGFKASGFLDVAYTHNFNNPNTNLNQLHIFDTDANSFSTHMAQLMLERPADGAGSGMDRLGFRARLNFGLDARVTKARTNFAPNTSNNELDFQEVYGEYVVPIGNGLKVQAGKINTLIGYEVINSFENANFSRSFMFGVGQAFTTTGIRFTYTFNPVVTASLGLINGWDNVDDNNRGKTLEWLVALTPHEKAGISFYGSYGAEQANCQGGSPTCTPYTTGNDPRAKRFVVGSIITLKPTAKDTVVLEPYYVNEGNASTVSQSQNARWNGIAGYLIHDFDEEWSVRFRGEIFEDAGGTRTCTGGISFAGGANTCASGSSAVGVTNAGAGGIPQTLWENTYTLQYKPFPSLITRAEFRYDHSNKNVFLHGSRPANNQETLSVQLVYLF</sequence>
<gene>
    <name evidence="2" type="ORF">NITLEN_110021</name>
    <name evidence="1" type="ORF">NITLEN_v1_110021</name>
</gene>